<feature type="domain" description="Glutamine amidotransferase type-2" evidence="8">
    <location>
        <begin position="50"/>
        <end position="120"/>
    </location>
</feature>
<evidence type="ECO:0000256" key="5">
    <source>
        <dbReference type="ARBA" id="ARBA00022840"/>
    </source>
</evidence>
<dbReference type="InterPro" id="IPR029055">
    <property type="entry name" value="Ntn_hydrolases_N"/>
</dbReference>
<comment type="catalytic activity">
    <reaction evidence="6">
        <text>L-aspartate + L-glutamine + ATP + H2O = L-asparagine + L-glutamate + AMP + diphosphate + H(+)</text>
        <dbReference type="Rhea" id="RHEA:12228"/>
        <dbReference type="ChEBI" id="CHEBI:15377"/>
        <dbReference type="ChEBI" id="CHEBI:15378"/>
        <dbReference type="ChEBI" id="CHEBI:29985"/>
        <dbReference type="ChEBI" id="CHEBI:29991"/>
        <dbReference type="ChEBI" id="CHEBI:30616"/>
        <dbReference type="ChEBI" id="CHEBI:33019"/>
        <dbReference type="ChEBI" id="CHEBI:58048"/>
        <dbReference type="ChEBI" id="CHEBI:58359"/>
        <dbReference type="ChEBI" id="CHEBI:456215"/>
        <dbReference type="EC" id="6.3.5.4"/>
    </reaction>
</comment>
<dbReference type="Pfam" id="PF13537">
    <property type="entry name" value="GATase_7"/>
    <property type="match status" value="1"/>
</dbReference>
<evidence type="ECO:0000256" key="6">
    <source>
        <dbReference type="ARBA" id="ARBA00048741"/>
    </source>
</evidence>
<evidence type="ECO:0000256" key="4">
    <source>
        <dbReference type="ARBA" id="ARBA00022741"/>
    </source>
</evidence>
<evidence type="ECO:0000256" key="3">
    <source>
        <dbReference type="ARBA" id="ARBA00012737"/>
    </source>
</evidence>
<evidence type="ECO:0000259" key="8">
    <source>
        <dbReference type="Pfam" id="PF13537"/>
    </source>
</evidence>
<comment type="caution">
    <text evidence="9">The sequence shown here is derived from an EMBL/GenBank/DDBJ whole genome shotgun (WGS) entry which is preliminary data.</text>
</comment>
<dbReference type="PIRSF" id="PIRSF001589">
    <property type="entry name" value="Asn_synthetase_glu-h"/>
    <property type="match status" value="1"/>
</dbReference>
<dbReference type="InterPro" id="IPR006426">
    <property type="entry name" value="Asn_synth_AEB"/>
</dbReference>
<evidence type="ECO:0000313" key="10">
    <source>
        <dbReference type="Proteomes" id="UP001520878"/>
    </source>
</evidence>
<accession>A0ABS8G441</accession>
<keyword evidence="4" id="KW-0547">Nucleotide-binding</keyword>
<name>A0ABS8G441_9ALTE</name>
<evidence type="ECO:0000256" key="1">
    <source>
        <dbReference type="ARBA" id="ARBA00005187"/>
    </source>
</evidence>
<evidence type="ECO:0000256" key="2">
    <source>
        <dbReference type="ARBA" id="ARBA00005752"/>
    </source>
</evidence>
<dbReference type="InterPro" id="IPR001962">
    <property type="entry name" value="Asn_synthase"/>
</dbReference>
<feature type="domain" description="Asparagine synthetase" evidence="7">
    <location>
        <begin position="209"/>
        <end position="573"/>
    </location>
</feature>
<dbReference type="CDD" id="cd01991">
    <property type="entry name" value="Asn_synthase_B_C"/>
    <property type="match status" value="1"/>
</dbReference>
<protein>
    <recommendedName>
        <fullName evidence="3">asparagine synthase (glutamine-hydrolyzing)</fullName>
        <ecNumber evidence="3">6.3.5.4</ecNumber>
    </recommendedName>
</protein>
<dbReference type="Proteomes" id="UP001520878">
    <property type="component" value="Unassembled WGS sequence"/>
</dbReference>
<evidence type="ECO:0000313" key="9">
    <source>
        <dbReference type="EMBL" id="MCC2614871.1"/>
    </source>
</evidence>
<dbReference type="SUPFAM" id="SSF52402">
    <property type="entry name" value="Adenine nucleotide alpha hydrolases-like"/>
    <property type="match status" value="1"/>
</dbReference>
<dbReference type="InterPro" id="IPR014729">
    <property type="entry name" value="Rossmann-like_a/b/a_fold"/>
</dbReference>
<comment type="similarity">
    <text evidence="2">Belongs to the asparagine synthetase family.</text>
</comment>
<keyword evidence="5" id="KW-0067">ATP-binding</keyword>
<keyword evidence="10" id="KW-1185">Reference proteome</keyword>
<dbReference type="EC" id="6.3.5.4" evidence="3"/>
<gene>
    <name evidence="9" type="ORF">LJ739_01290</name>
</gene>
<sequence>MEQQQTTSVTLAIEVGNRTCHITAGQHSEYAHNDRAHVVIKGHPKTQQGSPVDAEGLLLLWDQCGDPAALFAQLYGRYFITLVDTAKQQVVLFNDHMGMQPGFYAQQGDNLHIADNLGALRHQQGVAVTLNRQAIYNYFYSHCIPAPDTIYQQCFKLEPAKAVIFEGAQRRESLLYQPHFATQASDPQRLQKDCLSIIDEAVSHYITDDCGAFLSGGLDSSTVAGMLARHKQPAKTFSIGFHQPDYDETAYAQITARHFNTDHEVLYLEPEQAAEKFVEVAQYFDEPFGNSSAMAAYFCALFAKQHGVTHLLAGDGGDELFAGNERYVKQKKFEVFHGLPGAVQWLPRWMLTATPLKQLPGFKKVASYIRQADVPLPDRLETYNFIHQFGASEMFAADFLQQVDTEYPTKLKRARYQECSSEHSVDRMLYLDWKFTLADNDLVKVSKMCELAGVEVDYPLLDKALVDFSCTVPADVKLPGGQLRDFYKRSCKGFLADETLNKSKHGFGLPFGVWMKENQTLQALTHDCLSRFKQRGIVQPGLIDKALQAHQTVHAGYYGELIWIMVILELWLQKHGLDDA</sequence>
<reference evidence="9 10" key="1">
    <citation type="submission" date="2021-10" db="EMBL/GenBank/DDBJ databases">
        <title>Draft genome of Aestuariibacter halophilus JC2043.</title>
        <authorList>
            <person name="Emsley S.A."/>
            <person name="Pfannmuller K.M."/>
            <person name="Ushijima B."/>
            <person name="Saw J.H."/>
            <person name="Videau P."/>
        </authorList>
    </citation>
    <scope>NUCLEOTIDE SEQUENCE [LARGE SCALE GENOMIC DNA]</scope>
    <source>
        <strain evidence="9 10">JC2043</strain>
    </source>
</reference>
<organism evidence="9 10">
    <name type="scientific">Fluctibacter halophilus</name>
    <dbReference type="NCBI Taxonomy" id="226011"/>
    <lineage>
        <taxon>Bacteria</taxon>
        <taxon>Pseudomonadati</taxon>
        <taxon>Pseudomonadota</taxon>
        <taxon>Gammaproteobacteria</taxon>
        <taxon>Alteromonadales</taxon>
        <taxon>Alteromonadaceae</taxon>
        <taxon>Fluctibacter</taxon>
    </lineage>
</organism>
<comment type="pathway">
    <text evidence="1">Amino-acid biosynthesis; L-asparagine biosynthesis; L-asparagine from L-aspartate (L-Gln route): step 1/1.</text>
</comment>
<dbReference type="RefSeq" id="WP_229156787.1">
    <property type="nucleotide sequence ID" value="NZ_JAJEWP010000001.1"/>
</dbReference>
<proteinExistence type="inferred from homology"/>
<dbReference type="Gene3D" id="3.40.50.620">
    <property type="entry name" value="HUPs"/>
    <property type="match status" value="1"/>
</dbReference>
<dbReference type="Pfam" id="PF00733">
    <property type="entry name" value="Asn_synthase"/>
    <property type="match status" value="1"/>
</dbReference>
<dbReference type="PANTHER" id="PTHR43284:SF1">
    <property type="entry name" value="ASPARAGINE SYNTHETASE"/>
    <property type="match status" value="1"/>
</dbReference>
<dbReference type="PANTHER" id="PTHR43284">
    <property type="entry name" value="ASPARAGINE SYNTHETASE (GLUTAMINE-HYDROLYZING)"/>
    <property type="match status" value="1"/>
</dbReference>
<dbReference type="SUPFAM" id="SSF56235">
    <property type="entry name" value="N-terminal nucleophile aminohydrolases (Ntn hydrolases)"/>
    <property type="match status" value="1"/>
</dbReference>
<evidence type="ECO:0000259" key="7">
    <source>
        <dbReference type="Pfam" id="PF00733"/>
    </source>
</evidence>
<dbReference type="EMBL" id="JAJEWP010000001">
    <property type="protein sequence ID" value="MCC2614871.1"/>
    <property type="molecule type" value="Genomic_DNA"/>
</dbReference>
<dbReference type="Gene3D" id="3.60.20.10">
    <property type="entry name" value="Glutamine Phosphoribosylpyrophosphate, subunit 1, domain 1"/>
    <property type="match status" value="1"/>
</dbReference>
<dbReference type="InterPro" id="IPR051786">
    <property type="entry name" value="ASN_synthetase/amidase"/>
</dbReference>
<dbReference type="InterPro" id="IPR017932">
    <property type="entry name" value="GATase_2_dom"/>
</dbReference>